<evidence type="ECO:0000256" key="4">
    <source>
        <dbReference type="ARBA" id="ARBA00022840"/>
    </source>
</evidence>
<dbReference type="CDD" id="cd04867">
    <property type="entry name" value="TGS_YchF_OLA1"/>
    <property type="match status" value="1"/>
</dbReference>
<feature type="domain" description="TGS" evidence="5">
    <location>
        <begin position="272"/>
        <end position="356"/>
    </location>
</feature>
<dbReference type="PRINTS" id="PR00326">
    <property type="entry name" value="GTP1OBG"/>
</dbReference>
<dbReference type="GO" id="GO:0005525">
    <property type="term" value="F:GTP binding"/>
    <property type="evidence" value="ECO:0007669"/>
    <property type="project" value="InterPro"/>
</dbReference>
<dbReference type="PANTHER" id="PTHR23305:SF18">
    <property type="entry name" value="OBG-TYPE G DOMAIN-CONTAINING PROTEIN"/>
    <property type="match status" value="1"/>
</dbReference>
<comment type="cofactor">
    <cofactor evidence="1">
        <name>Mg(2+)</name>
        <dbReference type="ChEBI" id="CHEBI:18420"/>
    </cofactor>
</comment>
<evidence type="ECO:0000256" key="1">
    <source>
        <dbReference type="ARBA" id="ARBA00001946"/>
    </source>
</evidence>
<dbReference type="SUPFAM" id="SSF81271">
    <property type="entry name" value="TGS-like"/>
    <property type="match status" value="1"/>
</dbReference>
<gene>
    <name evidence="6" type="ORF">CFX1CAM_0387</name>
</gene>
<dbReference type="Proteomes" id="UP000195514">
    <property type="component" value="Chromosome I"/>
</dbReference>
<evidence type="ECO:0000256" key="2">
    <source>
        <dbReference type="ARBA" id="ARBA00022723"/>
    </source>
</evidence>
<dbReference type="Pfam" id="PF01926">
    <property type="entry name" value="MMR_HSR1"/>
    <property type="match status" value="1"/>
</dbReference>
<dbReference type="AlphaFoldDB" id="A0A1Y6K1C2"/>
<keyword evidence="3" id="KW-0547">Nucleotide-binding</keyword>
<keyword evidence="7" id="KW-1185">Reference proteome</keyword>
<dbReference type="PIRSF" id="PIRSF006641">
    <property type="entry name" value="CHP00092"/>
    <property type="match status" value="1"/>
</dbReference>
<dbReference type="EMBL" id="LT859958">
    <property type="protein sequence ID" value="SMX53453.1"/>
    <property type="molecule type" value="Genomic_DNA"/>
</dbReference>
<dbReference type="PANTHER" id="PTHR23305">
    <property type="entry name" value="OBG GTPASE FAMILY"/>
    <property type="match status" value="1"/>
</dbReference>
<organism evidence="6 7">
    <name type="scientific">Candidatus Brevifilum fermentans</name>
    <dbReference type="NCBI Taxonomy" id="1986204"/>
    <lineage>
        <taxon>Bacteria</taxon>
        <taxon>Bacillati</taxon>
        <taxon>Chloroflexota</taxon>
        <taxon>Anaerolineae</taxon>
        <taxon>Anaerolineales</taxon>
        <taxon>Anaerolineaceae</taxon>
        <taxon>Candidatus Brevifilum</taxon>
    </lineage>
</organism>
<reference evidence="7" key="1">
    <citation type="submission" date="2017-05" db="EMBL/GenBank/DDBJ databases">
        <authorList>
            <person name="Kirkegaard R."/>
            <person name="Mcilroy J S."/>
        </authorList>
    </citation>
    <scope>NUCLEOTIDE SEQUENCE [LARGE SCALE GENOMIC DNA]</scope>
</reference>
<dbReference type="InterPro" id="IPR023192">
    <property type="entry name" value="TGS-like_dom_sf"/>
</dbReference>
<dbReference type="InterPro" id="IPR004095">
    <property type="entry name" value="TGS"/>
</dbReference>
<protein>
    <submittedName>
        <fullName evidence="6">Putative GTP-binding protein</fullName>
    </submittedName>
</protein>
<dbReference type="KEGG" id="abat:CFX1CAM_0387"/>
<dbReference type="GO" id="GO:0005737">
    <property type="term" value="C:cytoplasm"/>
    <property type="evidence" value="ECO:0007669"/>
    <property type="project" value="TreeGrafter"/>
</dbReference>
<sequence length="358" mass="39631">MKLGIIGLPQSGKTTLFNALTQGDTPTGISGGKLSLHTAVVDVIDERINALVKAFRPKKIVYAKVTYVDIGGLDGESARSGISGPLLNTLSQMDGFIHVIRQFENPLVPHSAGSVDPLRDLATMESEFMLHDLIQIERKLMRLEEERQRGGYGRDKAEIAREQALFTRLNETLSQGLPLRGETFSPDEEKKLSGHGLLSRIPQLVVVNQSEGQPPISLDAFKGFTQPICMPIKLEMEIAQLSPEDATLFMKEYGIQEPSRNRLVRSSYELLDLISFFTVEEEKEAHAWTITRGSTALEAAGKIHSDMEKGFIRAEVIGFDELIHLGGFTEARQAGKLRLEGKGYLVQDGDVITIRFNL</sequence>
<proteinExistence type="predicted"/>
<accession>A0A1Y6K1C2</accession>
<name>A0A1Y6K1C2_9CHLR</name>
<dbReference type="InterPro" id="IPR012676">
    <property type="entry name" value="TGS-like"/>
</dbReference>
<dbReference type="InterPro" id="IPR004396">
    <property type="entry name" value="ATPase_YchF/OLA1"/>
</dbReference>
<dbReference type="InterPro" id="IPR012675">
    <property type="entry name" value="Beta-grasp_dom_sf"/>
</dbReference>
<dbReference type="OrthoDB" id="9807318at2"/>
<dbReference type="Gene3D" id="1.10.150.300">
    <property type="entry name" value="TGS-like domain"/>
    <property type="match status" value="1"/>
</dbReference>
<evidence type="ECO:0000313" key="7">
    <source>
        <dbReference type="Proteomes" id="UP000195514"/>
    </source>
</evidence>
<dbReference type="FunFam" id="3.10.20.30:FF:000001">
    <property type="entry name" value="Ribosome-binding ATPase YchF"/>
    <property type="match status" value="1"/>
</dbReference>
<dbReference type="RefSeq" id="WP_087861387.1">
    <property type="nucleotide sequence ID" value="NZ_LT859958.1"/>
</dbReference>
<dbReference type="GO" id="GO:0046872">
    <property type="term" value="F:metal ion binding"/>
    <property type="evidence" value="ECO:0007669"/>
    <property type="project" value="UniProtKB-KW"/>
</dbReference>
<dbReference type="InterPro" id="IPR013029">
    <property type="entry name" value="YchF_C"/>
</dbReference>
<dbReference type="Pfam" id="PF06071">
    <property type="entry name" value="YchF-GTPase_C"/>
    <property type="match status" value="1"/>
</dbReference>
<evidence type="ECO:0000313" key="6">
    <source>
        <dbReference type="EMBL" id="SMX53453.1"/>
    </source>
</evidence>
<dbReference type="Gene3D" id="3.40.50.300">
    <property type="entry name" value="P-loop containing nucleotide triphosphate hydrolases"/>
    <property type="match status" value="1"/>
</dbReference>
<evidence type="ECO:0000256" key="3">
    <source>
        <dbReference type="ARBA" id="ARBA00022741"/>
    </source>
</evidence>
<dbReference type="Gene3D" id="3.10.20.30">
    <property type="match status" value="1"/>
</dbReference>
<keyword evidence="4" id="KW-0067">ATP-binding</keyword>
<evidence type="ECO:0000259" key="5">
    <source>
        <dbReference type="PROSITE" id="PS51880"/>
    </source>
</evidence>
<dbReference type="GO" id="GO:0016887">
    <property type="term" value="F:ATP hydrolysis activity"/>
    <property type="evidence" value="ECO:0007669"/>
    <property type="project" value="InterPro"/>
</dbReference>
<dbReference type="PROSITE" id="PS51880">
    <property type="entry name" value="TGS"/>
    <property type="match status" value="1"/>
</dbReference>
<dbReference type="SUPFAM" id="SSF52540">
    <property type="entry name" value="P-loop containing nucleoside triphosphate hydrolases"/>
    <property type="match status" value="1"/>
</dbReference>
<keyword evidence="2" id="KW-0479">Metal-binding</keyword>
<dbReference type="InterPro" id="IPR027417">
    <property type="entry name" value="P-loop_NTPase"/>
</dbReference>
<dbReference type="InterPro" id="IPR006073">
    <property type="entry name" value="GTP-bd"/>
</dbReference>
<dbReference type="GO" id="GO:0005524">
    <property type="term" value="F:ATP binding"/>
    <property type="evidence" value="ECO:0007669"/>
    <property type="project" value="UniProtKB-KW"/>
</dbReference>